<keyword evidence="3" id="KW-1185">Reference proteome</keyword>
<feature type="transmembrane region" description="Helical" evidence="1">
    <location>
        <begin position="15"/>
        <end position="32"/>
    </location>
</feature>
<name>A0A4U5JI42_9GAMM</name>
<reference evidence="2 3" key="1">
    <citation type="submission" date="2019-04" db="EMBL/GenBank/DDBJ databases">
        <title>Reference strain of H23.</title>
        <authorList>
            <person name="Luo X."/>
        </authorList>
    </citation>
    <scope>NUCLEOTIDE SEQUENCE [LARGE SCALE GENOMIC DNA]</scope>
    <source>
        <strain evidence="2 3">H23</strain>
    </source>
</reference>
<keyword evidence="1" id="KW-1133">Transmembrane helix</keyword>
<dbReference type="OrthoDB" id="6021875at2"/>
<evidence type="ECO:0000313" key="2">
    <source>
        <dbReference type="EMBL" id="TKR29240.1"/>
    </source>
</evidence>
<proteinExistence type="predicted"/>
<gene>
    <name evidence="2" type="ORF">FCE95_13830</name>
</gene>
<organism evidence="2 3">
    <name type="scientific">Luteimonas gilva</name>
    <dbReference type="NCBI Taxonomy" id="2572684"/>
    <lineage>
        <taxon>Bacteria</taxon>
        <taxon>Pseudomonadati</taxon>
        <taxon>Pseudomonadota</taxon>
        <taxon>Gammaproteobacteria</taxon>
        <taxon>Lysobacterales</taxon>
        <taxon>Lysobacteraceae</taxon>
        <taxon>Luteimonas</taxon>
    </lineage>
</organism>
<protein>
    <submittedName>
        <fullName evidence="2">Cytochrome c maturation protein CcmE</fullName>
    </submittedName>
</protein>
<dbReference type="Proteomes" id="UP000308707">
    <property type="component" value="Unassembled WGS sequence"/>
</dbReference>
<dbReference type="RefSeq" id="WP_137267645.1">
    <property type="nucleotide sequence ID" value="NZ_SZUA01000003.1"/>
</dbReference>
<evidence type="ECO:0000313" key="3">
    <source>
        <dbReference type="Proteomes" id="UP000308707"/>
    </source>
</evidence>
<keyword evidence="1" id="KW-0472">Membrane</keyword>
<accession>A0A4U5JI42</accession>
<dbReference type="AlphaFoldDB" id="A0A4U5JI42"/>
<dbReference type="EMBL" id="SZUA01000003">
    <property type="protein sequence ID" value="TKR29240.1"/>
    <property type="molecule type" value="Genomic_DNA"/>
</dbReference>
<keyword evidence="1" id="KW-0812">Transmembrane</keyword>
<evidence type="ECO:0000256" key="1">
    <source>
        <dbReference type="SAM" id="Phobius"/>
    </source>
</evidence>
<comment type="caution">
    <text evidence="2">The sequence shown here is derived from an EMBL/GenBank/DDBJ whole genome shotgun (WGS) entry which is preliminary data.</text>
</comment>
<sequence length="195" mass="22319">MNADSDFRWWRNNRLWLLGAAVLGVVAFVWPYRDALRESQRTDPSYPIDVAPGAWAPYEGARWRVVDAQWHEAGPGTRFKAREDAAVVIVRYEVIIDKGLSALKFDACKGRLSDAQGREWEANPGALSRYRSELPNTCGSYYERGNFERIPAPNGRPFRFEHVFLVPKSQSLRGLHPQIRMPEPNKPGTYLRFAL</sequence>